<organism evidence="2 3">
    <name type="scientific">Flavobacterium chilense</name>
    <dbReference type="NCBI Taxonomy" id="946677"/>
    <lineage>
        <taxon>Bacteria</taxon>
        <taxon>Pseudomonadati</taxon>
        <taxon>Bacteroidota</taxon>
        <taxon>Flavobacteriia</taxon>
        <taxon>Flavobacteriales</taxon>
        <taxon>Flavobacteriaceae</taxon>
        <taxon>Flavobacterium</taxon>
    </lineage>
</organism>
<evidence type="ECO:0000259" key="1">
    <source>
        <dbReference type="Pfam" id="PF12728"/>
    </source>
</evidence>
<evidence type="ECO:0000313" key="3">
    <source>
        <dbReference type="Proteomes" id="UP000184028"/>
    </source>
</evidence>
<dbReference type="AlphaFoldDB" id="A0A1M7AHQ7"/>
<dbReference type="Pfam" id="PF12728">
    <property type="entry name" value="HTH_17"/>
    <property type="match status" value="1"/>
</dbReference>
<accession>A0A1M7AHQ7</accession>
<dbReference type="SUPFAM" id="SSF46955">
    <property type="entry name" value="Putative DNA-binding domain"/>
    <property type="match status" value="1"/>
</dbReference>
<feature type="domain" description="Helix-turn-helix" evidence="1">
    <location>
        <begin position="43"/>
        <end position="86"/>
    </location>
</feature>
<dbReference type="RefSeq" id="WP_068840809.1">
    <property type="nucleotide sequence ID" value="NZ_FRBT01000001.1"/>
</dbReference>
<dbReference type="STRING" id="946677.SAMN05444484_1011441"/>
<name>A0A1M7AHQ7_9FLAO</name>
<protein>
    <submittedName>
        <fullName evidence="2">DNA binding domain-containing protein, excisionase family</fullName>
    </submittedName>
</protein>
<gene>
    <name evidence="2" type="ORF">SAMN05444484_1011441</name>
</gene>
<dbReference type="Proteomes" id="UP000184028">
    <property type="component" value="Unassembled WGS sequence"/>
</dbReference>
<dbReference type="OrthoDB" id="1097811at2"/>
<sequence length="99" mass="11420">MIQLDQNALRDCIRDAIKEELHIFISGIRNTVDNTEGTSSEKLLTKKEMADELDISLVSLTDWMKQGKIPYMRMGKRIYFKKNEVVNSMANFNHKKGGK</sequence>
<dbReference type="EMBL" id="FRBT01000001">
    <property type="protein sequence ID" value="SHL42258.1"/>
    <property type="molecule type" value="Genomic_DNA"/>
</dbReference>
<reference evidence="3" key="1">
    <citation type="submission" date="2016-11" db="EMBL/GenBank/DDBJ databases">
        <authorList>
            <person name="Varghese N."/>
            <person name="Submissions S."/>
        </authorList>
    </citation>
    <scope>NUCLEOTIDE SEQUENCE [LARGE SCALE GENOMIC DNA]</scope>
    <source>
        <strain evidence="3">DSM 24724</strain>
    </source>
</reference>
<dbReference type="InterPro" id="IPR041657">
    <property type="entry name" value="HTH_17"/>
</dbReference>
<keyword evidence="3" id="KW-1185">Reference proteome</keyword>
<dbReference type="InterPro" id="IPR009061">
    <property type="entry name" value="DNA-bd_dom_put_sf"/>
</dbReference>
<evidence type="ECO:0000313" key="2">
    <source>
        <dbReference type="EMBL" id="SHL42258.1"/>
    </source>
</evidence>
<proteinExistence type="predicted"/>